<dbReference type="EMBL" id="OU898277">
    <property type="protein sequence ID" value="CAG9829751.1"/>
    <property type="molecule type" value="Genomic_DNA"/>
</dbReference>
<evidence type="ECO:0000313" key="2">
    <source>
        <dbReference type="Proteomes" id="UP001153709"/>
    </source>
</evidence>
<dbReference type="AlphaFoldDB" id="A0A9N9SWK1"/>
<name>A0A9N9SWK1_DIABA</name>
<keyword evidence="2" id="KW-1185">Reference proteome</keyword>
<gene>
    <name evidence="1" type="ORF">DIABBA_LOCUS3520</name>
</gene>
<protein>
    <submittedName>
        <fullName evidence="1">Uncharacterized protein</fullName>
    </submittedName>
</protein>
<proteinExistence type="predicted"/>
<evidence type="ECO:0000313" key="1">
    <source>
        <dbReference type="EMBL" id="CAG9829751.1"/>
    </source>
</evidence>
<organism evidence="1 2">
    <name type="scientific">Diabrotica balteata</name>
    <name type="common">Banded cucumber beetle</name>
    <dbReference type="NCBI Taxonomy" id="107213"/>
    <lineage>
        <taxon>Eukaryota</taxon>
        <taxon>Metazoa</taxon>
        <taxon>Ecdysozoa</taxon>
        <taxon>Arthropoda</taxon>
        <taxon>Hexapoda</taxon>
        <taxon>Insecta</taxon>
        <taxon>Pterygota</taxon>
        <taxon>Neoptera</taxon>
        <taxon>Endopterygota</taxon>
        <taxon>Coleoptera</taxon>
        <taxon>Polyphaga</taxon>
        <taxon>Cucujiformia</taxon>
        <taxon>Chrysomeloidea</taxon>
        <taxon>Chrysomelidae</taxon>
        <taxon>Galerucinae</taxon>
        <taxon>Diabroticina</taxon>
        <taxon>Diabroticites</taxon>
        <taxon>Diabrotica</taxon>
    </lineage>
</organism>
<dbReference type="OrthoDB" id="8192237at2759"/>
<accession>A0A9N9SWK1</accession>
<reference evidence="1" key="1">
    <citation type="submission" date="2022-01" db="EMBL/GenBank/DDBJ databases">
        <authorList>
            <person name="King R."/>
        </authorList>
    </citation>
    <scope>NUCLEOTIDE SEQUENCE</scope>
</reference>
<sequence length="133" mass="15299">MWRFNKEKNETEDLLLAASCFFLPSSSSQVAKRKPKRFWIRPSLKMRESCSIDKLLVQLRADDIGLSGEIRSSFKNFLRMSTEDFENLICLVGPAVAKRHTNFRNAISVTERLAITLRFLATGDSYHNQTILN</sequence>
<dbReference type="Proteomes" id="UP001153709">
    <property type="component" value="Chromosome 2"/>
</dbReference>